<keyword evidence="1" id="KW-0732">Signal</keyword>
<protein>
    <recommendedName>
        <fullName evidence="4">Secreted protein</fullName>
    </recommendedName>
</protein>
<dbReference type="Proteomes" id="UP000807769">
    <property type="component" value="Unassembled WGS sequence"/>
</dbReference>
<accession>A0A9P7APK9</accession>
<dbReference type="EMBL" id="JABBWG010000422">
    <property type="protein sequence ID" value="KAG1793771.1"/>
    <property type="molecule type" value="Genomic_DNA"/>
</dbReference>
<dbReference type="RefSeq" id="XP_041185030.1">
    <property type="nucleotide sequence ID" value="XM_041343955.1"/>
</dbReference>
<feature type="signal peptide" evidence="1">
    <location>
        <begin position="1"/>
        <end position="23"/>
    </location>
</feature>
<name>A0A9P7APK9_9AGAM</name>
<evidence type="ECO:0000313" key="2">
    <source>
        <dbReference type="EMBL" id="KAG1793771.1"/>
    </source>
</evidence>
<proteinExistence type="predicted"/>
<feature type="chain" id="PRO_5040163266" description="Secreted protein" evidence="1">
    <location>
        <begin position="24"/>
        <end position="74"/>
    </location>
</feature>
<dbReference type="AlphaFoldDB" id="A0A9P7APK9"/>
<evidence type="ECO:0000313" key="3">
    <source>
        <dbReference type="Proteomes" id="UP000807769"/>
    </source>
</evidence>
<organism evidence="2 3">
    <name type="scientific">Suillus subaureus</name>
    <dbReference type="NCBI Taxonomy" id="48587"/>
    <lineage>
        <taxon>Eukaryota</taxon>
        <taxon>Fungi</taxon>
        <taxon>Dikarya</taxon>
        <taxon>Basidiomycota</taxon>
        <taxon>Agaricomycotina</taxon>
        <taxon>Agaricomycetes</taxon>
        <taxon>Agaricomycetidae</taxon>
        <taxon>Boletales</taxon>
        <taxon>Suillineae</taxon>
        <taxon>Suillaceae</taxon>
        <taxon>Suillus</taxon>
    </lineage>
</organism>
<evidence type="ECO:0008006" key="4">
    <source>
        <dbReference type="Google" id="ProtNLM"/>
    </source>
</evidence>
<evidence type="ECO:0000256" key="1">
    <source>
        <dbReference type="SAM" id="SignalP"/>
    </source>
</evidence>
<comment type="caution">
    <text evidence="2">The sequence shown here is derived from an EMBL/GenBank/DDBJ whole genome shotgun (WGS) entry which is preliminary data.</text>
</comment>
<reference evidence="2" key="1">
    <citation type="journal article" date="2020" name="New Phytol.">
        <title>Comparative genomics reveals dynamic genome evolution in host specialist ectomycorrhizal fungi.</title>
        <authorList>
            <person name="Lofgren L.A."/>
            <person name="Nguyen N.H."/>
            <person name="Vilgalys R."/>
            <person name="Ruytinx J."/>
            <person name="Liao H.L."/>
            <person name="Branco S."/>
            <person name="Kuo A."/>
            <person name="LaButti K."/>
            <person name="Lipzen A."/>
            <person name="Andreopoulos W."/>
            <person name="Pangilinan J."/>
            <person name="Riley R."/>
            <person name="Hundley H."/>
            <person name="Na H."/>
            <person name="Barry K."/>
            <person name="Grigoriev I.V."/>
            <person name="Stajich J.E."/>
            <person name="Kennedy P.G."/>
        </authorList>
    </citation>
    <scope>NUCLEOTIDE SEQUENCE</scope>
    <source>
        <strain evidence="2">MN1</strain>
    </source>
</reference>
<gene>
    <name evidence="2" type="ORF">BJ212DRAFT_739974</name>
</gene>
<keyword evidence="3" id="KW-1185">Reference proteome</keyword>
<dbReference type="GeneID" id="64637971"/>
<sequence>MLRHRSFSFFILSNLTLSPSCETQCHLNVTFYPVLSTGASLMVRISCCVSGISPTSPITAKCSRHSGRRLQCVH</sequence>